<organism evidence="1 2">
    <name type="scientific">Lysobacter hankyongensis</name>
    <dbReference type="NCBI Taxonomy" id="1176535"/>
    <lineage>
        <taxon>Bacteria</taxon>
        <taxon>Pseudomonadati</taxon>
        <taxon>Pseudomonadota</taxon>
        <taxon>Gammaproteobacteria</taxon>
        <taxon>Lysobacterales</taxon>
        <taxon>Lysobacteraceae</taxon>
        <taxon>Lysobacter</taxon>
    </lineage>
</organism>
<reference evidence="2" key="1">
    <citation type="journal article" date="2019" name="Int. J. Syst. Evol. Microbiol.">
        <title>The Global Catalogue of Microorganisms (GCM) 10K type strain sequencing project: providing services to taxonomists for standard genome sequencing and annotation.</title>
        <authorList>
            <consortium name="The Broad Institute Genomics Platform"/>
            <consortium name="The Broad Institute Genome Sequencing Center for Infectious Disease"/>
            <person name="Wu L."/>
            <person name="Ma J."/>
        </authorList>
    </citation>
    <scope>NUCLEOTIDE SEQUENCE [LARGE SCALE GENOMIC DNA]</scope>
    <source>
        <strain evidence="2">JCM 18204</strain>
    </source>
</reference>
<keyword evidence="2" id="KW-1185">Reference proteome</keyword>
<evidence type="ECO:0000313" key="2">
    <source>
        <dbReference type="Proteomes" id="UP001499959"/>
    </source>
</evidence>
<protein>
    <submittedName>
        <fullName evidence="1">Uncharacterized protein</fullName>
    </submittedName>
</protein>
<proteinExistence type="predicted"/>
<dbReference type="EMBL" id="BAABJE010000012">
    <property type="protein sequence ID" value="GAA4797035.1"/>
    <property type="molecule type" value="Genomic_DNA"/>
</dbReference>
<name>A0ABP9BNQ4_9GAMM</name>
<gene>
    <name evidence="1" type="ORF">GCM10023307_23610</name>
</gene>
<evidence type="ECO:0000313" key="1">
    <source>
        <dbReference type="EMBL" id="GAA4797035.1"/>
    </source>
</evidence>
<accession>A0ABP9BNQ4</accession>
<sequence>MNDAAEAVFVSVSCGAFTGVGPSVSVQRAAAGQVGSPPPLTVAVLVTLVPAASVGVTGITKLVLPPAARPAAIVQVTVWPAAVQPAGSVPIVRPVGIVSVIVDTAVVAAVPVLLTCSV</sequence>
<comment type="caution">
    <text evidence="1">The sequence shown here is derived from an EMBL/GenBank/DDBJ whole genome shotgun (WGS) entry which is preliminary data.</text>
</comment>
<dbReference type="Proteomes" id="UP001499959">
    <property type="component" value="Unassembled WGS sequence"/>
</dbReference>